<organism evidence="4 5">
    <name type="scientific">Candidatus Thiomargarita nelsonii</name>
    <dbReference type="NCBI Taxonomy" id="1003181"/>
    <lineage>
        <taxon>Bacteria</taxon>
        <taxon>Pseudomonadati</taxon>
        <taxon>Pseudomonadota</taxon>
        <taxon>Gammaproteobacteria</taxon>
        <taxon>Thiotrichales</taxon>
        <taxon>Thiotrichaceae</taxon>
        <taxon>Thiomargarita</taxon>
    </lineage>
</organism>
<sequence length="200" mass="21105">LNTLGVGRNDRIAIVLPNCPEMAVAFLAVAAGATAAPLNPAYRADEFDFYLSDLKAKALIIQAGVFEPARTVARAHGIPIIELQPMLEAEAGLFSLTPASTDDAQKSPKCSGFAQPDDIALVLHTSGTTSRPKIVPLTQSNLYTSAHNISTTLALTKNDSCLNVMPLFHIHGLIGALLSSLSVGANVVCTPGFYAPKFFE</sequence>
<proteinExistence type="inferred from homology"/>
<dbReference type="EMBL" id="LUTY01002013">
    <property type="protein sequence ID" value="OAD20909.1"/>
    <property type="molecule type" value="Genomic_DNA"/>
</dbReference>
<dbReference type="InterPro" id="IPR042099">
    <property type="entry name" value="ANL_N_sf"/>
</dbReference>
<evidence type="ECO:0000313" key="5">
    <source>
        <dbReference type="Proteomes" id="UP000076962"/>
    </source>
</evidence>
<gene>
    <name evidence="4" type="ORF">THIOM_003353</name>
</gene>
<comment type="caution">
    <text evidence="4">The sequence shown here is derived from an EMBL/GenBank/DDBJ whole genome shotgun (WGS) entry which is preliminary data.</text>
</comment>
<feature type="domain" description="AMP-dependent synthetase/ligase" evidence="3">
    <location>
        <begin position="1"/>
        <end position="195"/>
    </location>
</feature>
<dbReference type="PROSITE" id="PS00455">
    <property type="entry name" value="AMP_BINDING"/>
    <property type="match status" value="1"/>
</dbReference>
<feature type="non-terminal residue" evidence="4">
    <location>
        <position position="1"/>
    </location>
</feature>
<evidence type="ECO:0000256" key="2">
    <source>
        <dbReference type="ARBA" id="ARBA00022598"/>
    </source>
</evidence>
<evidence type="ECO:0000259" key="3">
    <source>
        <dbReference type="Pfam" id="PF00501"/>
    </source>
</evidence>
<dbReference type="InterPro" id="IPR020845">
    <property type="entry name" value="AMP-binding_CS"/>
</dbReference>
<dbReference type="Proteomes" id="UP000076962">
    <property type="component" value="Unassembled WGS sequence"/>
</dbReference>
<keyword evidence="2 4" id="KW-0436">Ligase</keyword>
<dbReference type="PANTHER" id="PTHR43201">
    <property type="entry name" value="ACYL-COA SYNTHETASE"/>
    <property type="match status" value="1"/>
</dbReference>
<dbReference type="Pfam" id="PF00501">
    <property type="entry name" value="AMP-binding"/>
    <property type="match status" value="1"/>
</dbReference>
<name>A0A176RYY9_9GAMM</name>
<dbReference type="GO" id="GO:0006631">
    <property type="term" value="P:fatty acid metabolic process"/>
    <property type="evidence" value="ECO:0007669"/>
    <property type="project" value="TreeGrafter"/>
</dbReference>
<evidence type="ECO:0000313" key="4">
    <source>
        <dbReference type="EMBL" id="OAD20909.1"/>
    </source>
</evidence>
<dbReference type="PANTHER" id="PTHR43201:SF5">
    <property type="entry name" value="MEDIUM-CHAIN ACYL-COA LIGASE ACSF2, MITOCHONDRIAL"/>
    <property type="match status" value="1"/>
</dbReference>
<dbReference type="GO" id="GO:0031956">
    <property type="term" value="F:medium-chain fatty acid-CoA ligase activity"/>
    <property type="evidence" value="ECO:0007669"/>
    <property type="project" value="TreeGrafter"/>
</dbReference>
<reference evidence="4 5" key="1">
    <citation type="submission" date="2016-05" db="EMBL/GenBank/DDBJ databases">
        <title>Single-cell genome of chain-forming Candidatus Thiomargarita nelsonii and comparison to other large sulfur-oxidizing bacteria.</title>
        <authorList>
            <person name="Winkel M."/>
            <person name="Salman V."/>
            <person name="Woyke T."/>
            <person name="Schulz-Vogt H."/>
            <person name="Richter M."/>
            <person name="Flood B."/>
            <person name="Bailey J."/>
            <person name="Amann R."/>
            <person name="Mussmann M."/>
        </authorList>
    </citation>
    <scope>NUCLEOTIDE SEQUENCE [LARGE SCALE GENOMIC DNA]</scope>
    <source>
        <strain evidence="4 5">THI036</strain>
    </source>
</reference>
<dbReference type="Gene3D" id="3.40.50.12780">
    <property type="entry name" value="N-terminal domain of ligase-like"/>
    <property type="match status" value="1"/>
</dbReference>
<dbReference type="SUPFAM" id="SSF56801">
    <property type="entry name" value="Acetyl-CoA synthetase-like"/>
    <property type="match status" value="1"/>
</dbReference>
<dbReference type="AlphaFoldDB" id="A0A176RYY9"/>
<comment type="similarity">
    <text evidence="1">Belongs to the ATP-dependent AMP-binding enzyme family.</text>
</comment>
<feature type="non-terminal residue" evidence="4">
    <location>
        <position position="200"/>
    </location>
</feature>
<dbReference type="InterPro" id="IPR000873">
    <property type="entry name" value="AMP-dep_synth/lig_dom"/>
</dbReference>
<protein>
    <submittedName>
        <fullName evidence="4">AMP-dependent synthetase and ligase</fullName>
    </submittedName>
</protein>
<keyword evidence="5" id="KW-1185">Reference proteome</keyword>
<evidence type="ECO:0000256" key="1">
    <source>
        <dbReference type="ARBA" id="ARBA00006432"/>
    </source>
</evidence>
<accession>A0A176RYY9</accession>